<dbReference type="Gene3D" id="3.40.430.10">
    <property type="entry name" value="Dihydrofolate Reductase, subunit A"/>
    <property type="match status" value="1"/>
</dbReference>
<dbReference type="SUPFAM" id="SSF53597">
    <property type="entry name" value="Dihydrofolate reductase-like"/>
    <property type="match status" value="1"/>
</dbReference>
<accession>A0A6L5G3C3</accession>
<reference evidence="5 6" key="1">
    <citation type="submission" date="2019-10" db="EMBL/GenBank/DDBJ databases">
        <title>Glycomyces albidus sp. nov., a novel actinomycete isolated from rhizosphere soil of wheat (Triticum aestivum L.).</title>
        <authorList>
            <person name="Qian L."/>
        </authorList>
    </citation>
    <scope>NUCLEOTIDE SEQUENCE [LARGE SCALE GENOMIC DNA]</scope>
    <source>
        <strain evidence="5 6">NEAU-7082</strain>
    </source>
</reference>
<keyword evidence="6" id="KW-1185">Reference proteome</keyword>
<dbReference type="InterPro" id="IPR024072">
    <property type="entry name" value="DHFR-like_dom_sf"/>
</dbReference>
<protein>
    <submittedName>
        <fullName evidence="5">Deaminase</fullName>
    </submittedName>
</protein>
<evidence type="ECO:0000256" key="2">
    <source>
        <dbReference type="ARBA" id="ARBA00022857"/>
    </source>
</evidence>
<dbReference type="PANTHER" id="PTHR38011">
    <property type="entry name" value="DIHYDROFOLATE REDUCTASE FAMILY PROTEIN (AFU_ORTHOLOGUE AFUA_8G06820)"/>
    <property type="match status" value="1"/>
</dbReference>
<keyword evidence="3" id="KW-0560">Oxidoreductase</keyword>
<dbReference type="PANTHER" id="PTHR38011:SF7">
    <property type="entry name" value="2,5-DIAMINO-6-RIBOSYLAMINO-4(3H)-PYRIMIDINONE 5'-PHOSPHATE REDUCTASE"/>
    <property type="match status" value="1"/>
</dbReference>
<dbReference type="RefSeq" id="WP_153023317.1">
    <property type="nucleotide sequence ID" value="NZ_WIAO01000001.1"/>
</dbReference>
<dbReference type="GO" id="GO:0008703">
    <property type="term" value="F:5-amino-6-(5-phosphoribosylamino)uracil reductase activity"/>
    <property type="evidence" value="ECO:0007669"/>
    <property type="project" value="InterPro"/>
</dbReference>
<dbReference type="InterPro" id="IPR050765">
    <property type="entry name" value="Riboflavin_Biosynth_HTPR"/>
</dbReference>
<dbReference type="InterPro" id="IPR002734">
    <property type="entry name" value="RibDG_C"/>
</dbReference>
<name>A0A6L5G3C3_9ACTN</name>
<feature type="domain" description="Bacterial bifunctional deaminase-reductase C-terminal" evidence="4">
    <location>
        <begin position="8"/>
        <end position="247"/>
    </location>
</feature>
<dbReference type="Pfam" id="PF01872">
    <property type="entry name" value="RibD_C"/>
    <property type="match status" value="1"/>
</dbReference>
<dbReference type="Proteomes" id="UP000477750">
    <property type="component" value="Unassembled WGS sequence"/>
</dbReference>
<sequence>MASETERPRVVVSVTTSVDGRLTLGGDRRLIEPANADAWQSMLPESAQRLEALRAERLRDRYGHYATLEGSGSLVADAAASPFGPGHESKPDLLADHLPPELVGREGHESWFAVVDGRGRVRWTMKRVGGADLLVLTARAAPAAYLSFLRAEGIPYLVAGEERVDLGAALRRMRERLGVACVVATGGGRLGGALLRAGLVDEVELLVAPAAIGGTGVPSLFDGPELAEGDAPVRLRLMSADAEDDGMLWLRYEVAGQT</sequence>
<evidence type="ECO:0000256" key="3">
    <source>
        <dbReference type="ARBA" id="ARBA00023002"/>
    </source>
</evidence>
<comment type="pathway">
    <text evidence="1">Cofactor biosynthesis; riboflavin biosynthesis.</text>
</comment>
<dbReference type="AlphaFoldDB" id="A0A6L5G3C3"/>
<dbReference type="GO" id="GO:0009231">
    <property type="term" value="P:riboflavin biosynthetic process"/>
    <property type="evidence" value="ECO:0007669"/>
    <property type="project" value="InterPro"/>
</dbReference>
<organism evidence="5 6">
    <name type="scientific">Glycomyces albidus</name>
    <dbReference type="NCBI Taxonomy" id="2656774"/>
    <lineage>
        <taxon>Bacteria</taxon>
        <taxon>Bacillati</taxon>
        <taxon>Actinomycetota</taxon>
        <taxon>Actinomycetes</taxon>
        <taxon>Glycomycetales</taxon>
        <taxon>Glycomycetaceae</taxon>
        <taxon>Glycomyces</taxon>
    </lineage>
</organism>
<proteinExistence type="predicted"/>
<evidence type="ECO:0000259" key="4">
    <source>
        <dbReference type="Pfam" id="PF01872"/>
    </source>
</evidence>
<gene>
    <name evidence="5" type="ORF">GFD30_00820</name>
</gene>
<evidence type="ECO:0000256" key="1">
    <source>
        <dbReference type="ARBA" id="ARBA00005104"/>
    </source>
</evidence>
<dbReference type="EMBL" id="WIAO01000001">
    <property type="protein sequence ID" value="MQM24125.1"/>
    <property type="molecule type" value="Genomic_DNA"/>
</dbReference>
<keyword evidence="2" id="KW-0521">NADP</keyword>
<evidence type="ECO:0000313" key="6">
    <source>
        <dbReference type="Proteomes" id="UP000477750"/>
    </source>
</evidence>
<evidence type="ECO:0000313" key="5">
    <source>
        <dbReference type="EMBL" id="MQM24125.1"/>
    </source>
</evidence>
<comment type="caution">
    <text evidence="5">The sequence shown here is derived from an EMBL/GenBank/DDBJ whole genome shotgun (WGS) entry which is preliminary data.</text>
</comment>